<proteinExistence type="predicted"/>
<reference evidence="1" key="1">
    <citation type="submission" date="2022-05" db="EMBL/GenBank/DDBJ databases">
        <authorList>
            <person name="Pankratov T."/>
        </authorList>
    </citation>
    <scope>NUCLEOTIDE SEQUENCE</scope>
    <source>
        <strain evidence="1">BP6-180914</strain>
    </source>
</reference>
<sequence>MTRISPRLPVGTTSWVITDGKIGDEVHCFGIAEALGLSPERRLVEPRAPWSWMAPYGPVDWRDGPSRRSSPIAPPFPDIVIASGRRTVPYLLTVKRASRGRTFTVFSKDPYRGLKAADVIYVPEHDALRGDNVVTTLTSPHRLTAEGFKAARECPDIRLAPLQAPRVGFVLGGPSGQYKFKSEDAARLTGIAAQVLRNGYSVMVTPSRRTPDFVLAAFRETLGPALEEGRAFVWDGQGENPYMPILALSDAIVITGDSVNMIGEAAMSGVPIHIVESSGGHLKMTRFIDRMVEIGAARRWAGRIERFSYAPVDATPEIAEGVAARYHHFRAQRRMSGS</sequence>
<comment type="caution">
    <text evidence="1">The sequence shown here is derived from an EMBL/GenBank/DDBJ whole genome shotgun (WGS) entry which is preliminary data.</text>
</comment>
<dbReference type="EMBL" id="JAMOIM010000021">
    <property type="protein sequence ID" value="MCW6511146.1"/>
    <property type="molecule type" value="Genomic_DNA"/>
</dbReference>
<protein>
    <submittedName>
        <fullName evidence="1">Mitochondrial fission ELM1 family protein</fullName>
    </submittedName>
</protein>
<evidence type="ECO:0000313" key="2">
    <source>
        <dbReference type="Proteomes" id="UP001165667"/>
    </source>
</evidence>
<organism evidence="1 2">
    <name type="scientific">Lichenifustis flavocetrariae</name>
    <dbReference type="NCBI Taxonomy" id="2949735"/>
    <lineage>
        <taxon>Bacteria</taxon>
        <taxon>Pseudomonadati</taxon>
        <taxon>Pseudomonadota</taxon>
        <taxon>Alphaproteobacteria</taxon>
        <taxon>Hyphomicrobiales</taxon>
        <taxon>Lichenihabitantaceae</taxon>
        <taxon>Lichenifustis</taxon>
    </lineage>
</organism>
<dbReference type="AlphaFoldDB" id="A0AA42CM45"/>
<name>A0AA42CM45_9HYPH</name>
<dbReference type="Pfam" id="PF06258">
    <property type="entry name" value="Mito_fiss_Elm1"/>
    <property type="match status" value="1"/>
</dbReference>
<dbReference type="InterPro" id="IPR009367">
    <property type="entry name" value="Elm1-like"/>
</dbReference>
<dbReference type="Proteomes" id="UP001165667">
    <property type="component" value="Unassembled WGS sequence"/>
</dbReference>
<accession>A0AA42CM45</accession>
<dbReference type="PANTHER" id="PTHR33986">
    <property type="entry name" value="OS02G0535700 PROTEIN"/>
    <property type="match status" value="1"/>
</dbReference>
<evidence type="ECO:0000313" key="1">
    <source>
        <dbReference type="EMBL" id="MCW6511146.1"/>
    </source>
</evidence>
<dbReference type="RefSeq" id="WP_282587520.1">
    <property type="nucleotide sequence ID" value="NZ_JAMOIM010000021.1"/>
</dbReference>
<keyword evidence="2" id="KW-1185">Reference proteome</keyword>
<gene>
    <name evidence="1" type="ORF">M8523_24360</name>
</gene>
<dbReference type="PANTHER" id="PTHR33986:SF15">
    <property type="entry name" value="MITOCHONDRIAL FISSION PROTEIN ELM1"/>
    <property type="match status" value="1"/>
</dbReference>